<feature type="signal peptide" evidence="1">
    <location>
        <begin position="1"/>
        <end position="41"/>
    </location>
</feature>
<gene>
    <name evidence="2" type="ORF">SAMN05216178_4108</name>
</gene>
<evidence type="ECO:0000313" key="3">
    <source>
        <dbReference type="Proteomes" id="UP000198982"/>
    </source>
</evidence>
<dbReference type="RefSeq" id="WP_092316503.1">
    <property type="nucleotide sequence ID" value="NZ_FNTJ01000001.1"/>
</dbReference>
<keyword evidence="1" id="KW-0732">Signal</keyword>
<feature type="chain" id="PRO_5011794114" evidence="1">
    <location>
        <begin position="42"/>
        <end position="273"/>
    </location>
</feature>
<reference evidence="3" key="1">
    <citation type="submission" date="2016-10" db="EMBL/GenBank/DDBJ databases">
        <authorList>
            <person name="Varghese N."/>
            <person name="Submissions S."/>
        </authorList>
    </citation>
    <scope>NUCLEOTIDE SEQUENCE [LARGE SCALE GENOMIC DNA]</scope>
    <source>
        <strain evidence="3">DSM 9751</strain>
    </source>
</reference>
<sequence>MHKTPRSNLLDSAGASLRRFRAVLLAALLVVLGLCSSASYAVPNPDGSYNLSMDARAGSPYPPSNNYNADLTASGVGAAYTVPVSRHHIIAYNQLRDFYMSVVQRGHLKELKGFWDGFGGRFLSYGRDNQVNVTPAVQADYDQAKTLLEEIGRGVVRANAGVPPRPLGWDTFHGFYTWMPWNLFLGPNGRNDDPGEEFERNAQYIVNNTDTWNTIVNLRDNMLSYTRDGNVKTLATINSQLLRLSARTKVYPLVSDQWVRVAPNVYKIRVPAQ</sequence>
<organism evidence="2 3">
    <name type="scientific">Pseudomonas saponiphila</name>
    <dbReference type="NCBI Taxonomy" id="556534"/>
    <lineage>
        <taxon>Bacteria</taxon>
        <taxon>Pseudomonadati</taxon>
        <taxon>Pseudomonadota</taxon>
        <taxon>Gammaproteobacteria</taxon>
        <taxon>Pseudomonadales</taxon>
        <taxon>Pseudomonadaceae</taxon>
        <taxon>Pseudomonas</taxon>
    </lineage>
</organism>
<dbReference type="EMBL" id="FNTJ01000001">
    <property type="protein sequence ID" value="SEC28746.1"/>
    <property type="molecule type" value="Genomic_DNA"/>
</dbReference>
<dbReference type="AlphaFoldDB" id="A0A1H4RA91"/>
<protein>
    <submittedName>
        <fullName evidence="2">Uncharacterized protein</fullName>
    </submittedName>
</protein>
<accession>A0A1H4RA91</accession>
<proteinExistence type="predicted"/>
<keyword evidence="3" id="KW-1185">Reference proteome</keyword>
<name>A0A1H4RA91_9PSED</name>
<evidence type="ECO:0000313" key="2">
    <source>
        <dbReference type="EMBL" id="SEC28746.1"/>
    </source>
</evidence>
<evidence type="ECO:0000256" key="1">
    <source>
        <dbReference type="SAM" id="SignalP"/>
    </source>
</evidence>
<dbReference type="Proteomes" id="UP000198982">
    <property type="component" value="Unassembled WGS sequence"/>
</dbReference>